<keyword evidence="3" id="KW-1185">Reference proteome</keyword>
<evidence type="ECO:0000256" key="1">
    <source>
        <dbReference type="SAM" id="MobiDB-lite"/>
    </source>
</evidence>
<feature type="region of interest" description="Disordered" evidence="1">
    <location>
        <begin position="146"/>
        <end position="182"/>
    </location>
</feature>
<evidence type="ECO:0000313" key="3">
    <source>
        <dbReference type="Proteomes" id="UP001139485"/>
    </source>
</evidence>
<gene>
    <name evidence="2" type="ORF">M8330_05785</name>
</gene>
<comment type="caution">
    <text evidence="2">The sequence shown here is derived from an EMBL/GenBank/DDBJ whole genome shotgun (WGS) entry which is preliminary data.</text>
</comment>
<accession>A0A9X2D5Z9</accession>
<dbReference type="RefSeq" id="WP_250826551.1">
    <property type="nucleotide sequence ID" value="NZ_JAMOIL010000006.1"/>
</dbReference>
<organism evidence="2 3">
    <name type="scientific">Nocardioides bruguierae</name>
    <dbReference type="NCBI Taxonomy" id="2945102"/>
    <lineage>
        <taxon>Bacteria</taxon>
        <taxon>Bacillati</taxon>
        <taxon>Actinomycetota</taxon>
        <taxon>Actinomycetes</taxon>
        <taxon>Propionibacteriales</taxon>
        <taxon>Nocardioidaceae</taxon>
        <taxon>Nocardioides</taxon>
    </lineage>
</organism>
<feature type="compositionally biased region" description="Polar residues" evidence="1">
    <location>
        <begin position="173"/>
        <end position="182"/>
    </location>
</feature>
<name>A0A9X2D5Z9_9ACTN</name>
<dbReference type="EMBL" id="JAMOIL010000006">
    <property type="protein sequence ID" value="MCM0619801.1"/>
    <property type="molecule type" value="Genomic_DNA"/>
</dbReference>
<proteinExistence type="predicted"/>
<dbReference type="Proteomes" id="UP001139485">
    <property type="component" value="Unassembled WGS sequence"/>
</dbReference>
<evidence type="ECO:0000313" key="2">
    <source>
        <dbReference type="EMBL" id="MCM0619801.1"/>
    </source>
</evidence>
<reference evidence="2" key="1">
    <citation type="submission" date="2022-05" db="EMBL/GenBank/DDBJ databases">
        <authorList>
            <person name="Tuo L."/>
        </authorList>
    </citation>
    <scope>NUCLEOTIDE SEQUENCE</scope>
    <source>
        <strain evidence="2">BSK12Z-4</strain>
    </source>
</reference>
<sequence>MADESRRTAVREATKSPCQACPWLTANQGKHTPDGWYTKANLRRLWAGLRTGEAPGMTCHPTDPDNPVSEAGIAAGLKAAPEGAVTRECAGSIILQQREVDLFQRVDGDFATYRSGRPGAMTRVALFGFAMRMAVQVPGDIRVRRDHDLNTPVGVPDQVPWEPPENRAVRPEPSSTSGEVSS</sequence>
<dbReference type="AlphaFoldDB" id="A0A9X2D5Z9"/>
<protein>
    <submittedName>
        <fullName evidence="2">Uncharacterized protein</fullName>
    </submittedName>
</protein>